<evidence type="ECO:0000259" key="4">
    <source>
        <dbReference type="Pfam" id="PF13229"/>
    </source>
</evidence>
<sequence length="662" mass="70662">MKKSKHIRKVSIGIMVFVLFLCTSVATAFAGQKDDSLFDVKADYKAKGNGTADDTKNIQKAIDDAQRSGGGVVYFPKGKYKITSALTVTGSNVILKGIGKASVLVQAKDTGAVVKIGNPTVLDKTTFNKVVNLTIDRAVAPNPDFENHPSYGIFVERARFTDIDGVTVYNAGYGIAVGVKGAVGIPNQFTNIVNSRVMLAGSVRGSSAFPGANVVYWSGADHKMTNTFLEPTHVGVSMEDNSNALSLDNVTVVNGGPFDYGVVSTGTGFARYITNSILENAKQQQIYITGLTQRFTLANSWLGAGDSEGVKRGGVLIDPKASKVTILGNRIGHQKSAGVLSQGNDVIISNNIFEDNVTSGVEADSLEVRGGENVTIQGNRIFSPTDRSGIGLYDGSNKVLNHFIVTGNDLSDKPGLGILNQASGESAIVKDNQLPPEGPGNPQERPTYVSHKAATPVTTDGVKSAGEWDNAGEITVSTDSADVKAFGQVWGAVDDAADLTAKYRVKWDDDYLYLLDERTSDDVLQFTETGGLMFLSDATMMFLNLSGEQSGADYKNGDFALFFTPSGPDSKPHAFVREGRDSGKVEYATEEIKMGSKLAANSYTLEVAIPWSLLKTTPSALSGFKAGFSLLATDRDDPNDWGQIMWVGNGDGQQHWASMILE</sequence>
<feature type="signal peptide" evidence="2">
    <location>
        <begin position="1"/>
        <end position="30"/>
    </location>
</feature>
<dbReference type="GO" id="GO:0030246">
    <property type="term" value="F:carbohydrate binding"/>
    <property type="evidence" value="ECO:0007669"/>
    <property type="project" value="InterPro"/>
</dbReference>
<dbReference type="PANTHER" id="PTHR22990:SF15">
    <property type="entry name" value="F-BOX ONLY PROTEIN 10"/>
    <property type="match status" value="1"/>
</dbReference>
<comment type="caution">
    <text evidence="5">The sequence shown here is derived from an EMBL/GenBank/DDBJ whole genome shotgun (WGS) entry which is preliminary data.</text>
</comment>
<evidence type="ECO:0008006" key="7">
    <source>
        <dbReference type="Google" id="ProtNLM"/>
    </source>
</evidence>
<protein>
    <recommendedName>
        <fullName evidence="7">Carbohydrate-binding domain-containing protein</fullName>
    </recommendedName>
</protein>
<dbReference type="InterPro" id="IPR051550">
    <property type="entry name" value="SCF-Subunits/Alg-Epimerases"/>
</dbReference>
<evidence type="ECO:0000313" key="6">
    <source>
        <dbReference type="Proteomes" id="UP000612456"/>
    </source>
</evidence>
<evidence type="ECO:0000313" key="5">
    <source>
        <dbReference type="EMBL" id="GGD85895.1"/>
    </source>
</evidence>
<proteinExistence type="predicted"/>
<dbReference type="SUPFAM" id="SSF51126">
    <property type="entry name" value="Pectin lyase-like"/>
    <property type="match status" value="1"/>
</dbReference>
<keyword evidence="2" id="KW-0732">Signal</keyword>
<dbReference type="EMBL" id="BMHP01000004">
    <property type="protein sequence ID" value="GGD85895.1"/>
    <property type="molecule type" value="Genomic_DNA"/>
</dbReference>
<dbReference type="PANTHER" id="PTHR22990">
    <property type="entry name" value="F-BOX ONLY PROTEIN"/>
    <property type="match status" value="1"/>
</dbReference>
<dbReference type="Gene3D" id="2.60.40.1190">
    <property type="match status" value="1"/>
</dbReference>
<reference evidence="5" key="2">
    <citation type="submission" date="2020-09" db="EMBL/GenBank/DDBJ databases">
        <authorList>
            <person name="Sun Q."/>
            <person name="Zhou Y."/>
        </authorList>
    </citation>
    <scope>NUCLEOTIDE SEQUENCE</scope>
    <source>
        <strain evidence="5">CGMCC 1.15178</strain>
    </source>
</reference>
<dbReference type="InterPro" id="IPR011050">
    <property type="entry name" value="Pectin_lyase_fold/virulence"/>
</dbReference>
<dbReference type="GO" id="GO:0016052">
    <property type="term" value="P:carbohydrate catabolic process"/>
    <property type="evidence" value="ECO:0007669"/>
    <property type="project" value="InterPro"/>
</dbReference>
<dbReference type="Gene3D" id="2.160.20.10">
    <property type="entry name" value="Single-stranded right-handed beta-helix, Pectin lyase-like"/>
    <property type="match status" value="1"/>
</dbReference>
<feature type="domain" description="Right handed beta helix" evidence="4">
    <location>
        <begin position="235"/>
        <end position="407"/>
    </location>
</feature>
<evidence type="ECO:0000256" key="1">
    <source>
        <dbReference type="ARBA" id="ARBA00022737"/>
    </source>
</evidence>
<dbReference type="InterPro" id="IPR039448">
    <property type="entry name" value="Beta_helix"/>
</dbReference>
<reference evidence="5" key="1">
    <citation type="journal article" date="2014" name="Int. J. Syst. Evol. Microbiol.">
        <title>Complete genome sequence of Corynebacterium casei LMG S-19264T (=DSM 44701T), isolated from a smear-ripened cheese.</title>
        <authorList>
            <consortium name="US DOE Joint Genome Institute (JGI-PGF)"/>
            <person name="Walter F."/>
            <person name="Albersmeier A."/>
            <person name="Kalinowski J."/>
            <person name="Ruckert C."/>
        </authorList>
    </citation>
    <scope>NUCLEOTIDE SEQUENCE</scope>
    <source>
        <strain evidence="5">CGMCC 1.15178</strain>
    </source>
</reference>
<dbReference type="InterPro" id="IPR010502">
    <property type="entry name" value="Carb-bd_dom_fam9"/>
</dbReference>
<dbReference type="Proteomes" id="UP000612456">
    <property type="component" value="Unassembled WGS sequence"/>
</dbReference>
<dbReference type="SMART" id="SM00710">
    <property type="entry name" value="PbH1"/>
    <property type="match status" value="5"/>
</dbReference>
<name>A0A917DZL9_9BACL</name>
<keyword evidence="6" id="KW-1185">Reference proteome</keyword>
<organism evidence="5 6">
    <name type="scientific">Paenibacillus nasutitermitis</name>
    <dbReference type="NCBI Taxonomy" id="1652958"/>
    <lineage>
        <taxon>Bacteria</taxon>
        <taxon>Bacillati</taxon>
        <taxon>Bacillota</taxon>
        <taxon>Bacilli</taxon>
        <taxon>Bacillales</taxon>
        <taxon>Paenibacillaceae</taxon>
        <taxon>Paenibacillus</taxon>
    </lineage>
</organism>
<dbReference type="RefSeq" id="WP_188996274.1">
    <property type="nucleotide sequence ID" value="NZ_BMHP01000004.1"/>
</dbReference>
<dbReference type="Pfam" id="PF13229">
    <property type="entry name" value="Beta_helix"/>
    <property type="match status" value="1"/>
</dbReference>
<evidence type="ECO:0000256" key="2">
    <source>
        <dbReference type="SAM" id="SignalP"/>
    </source>
</evidence>
<dbReference type="Pfam" id="PF06452">
    <property type="entry name" value="CBM9_1"/>
    <property type="match status" value="1"/>
</dbReference>
<dbReference type="GO" id="GO:0004553">
    <property type="term" value="F:hydrolase activity, hydrolyzing O-glycosyl compounds"/>
    <property type="evidence" value="ECO:0007669"/>
    <property type="project" value="InterPro"/>
</dbReference>
<dbReference type="InterPro" id="IPR006626">
    <property type="entry name" value="PbH1"/>
</dbReference>
<evidence type="ECO:0000259" key="3">
    <source>
        <dbReference type="Pfam" id="PF06452"/>
    </source>
</evidence>
<accession>A0A917DZL9</accession>
<dbReference type="InterPro" id="IPR012334">
    <property type="entry name" value="Pectin_lyas_fold"/>
</dbReference>
<dbReference type="SUPFAM" id="SSF49344">
    <property type="entry name" value="CBD9-like"/>
    <property type="match status" value="1"/>
</dbReference>
<keyword evidence="1" id="KW-0677">Repeat</keyword>
<feature type="chain" id="PRO_5039006867" description="Carbohydrate-binding domain-containing protein" evidence="2">
    <location>
        <begin position="31"/>
        <end position="662"/>
    </location>
</feature>
<feature type="domain" description="Carbohydrate-binding" evidence="3">
    <location>
        <begin position="483"/>
        <end position="652"/>
    </location>
</feature>
<dbReference type="AlphaFoldDB" id="A0A917DZL9"/>
<gene>
    <name evidence="5" type="ORF">GCM10010911_50410</name>
</gene>